<dbReference type="HOGENOM" id="CLU_2755396_0_0_9"/>
<organism evidence="1 2">
    <name type="scientific">Ruminococcus callidus ATCC 27760</name>
    <dbReference type="NCBI Taxonomy" id="411473"/>
    <lineage>
        <taxon>Bacteria</taxon>
        <taxon>Bacillati</taxon>
        <taxon>Bacillota</taxon>
        <taxon>Clostridia</taxon>
        <taxon>Eubacteriales</taxon>
        <taxon>Oscillospiraceae</taxon>
        <taxon>Ruminococcus</taxon>
    </lineage>
</organism>
<dbReference type="EMBL" id="AWVF01000171">
    <property type="protein sequence ID" value="ERJ96328.1"/>
    <property type="molecule type" value="Genomic_DNA"/>
</dbReference>
<accession>U2MAJ1</accession>
<gene>
    <name evidence="1" type="ORF">RUMCAL_01311</name>
</gene>
<name>U2MAJ1_9FIRM</name>
<evidence type="ECO:0000313" key="2">
    <source>
        <dbReference type="Proteomes" id="UP000016662"/>
    </source>
</evidence>
<evidence type="ECO:0000313" key="1">
    <source>
        <dbReference type="EMBL" id="ERJ96328.1"/>
    </source>
</evidence>
<keyword evidence="2" id="KW-1185">Reference proteome</keyword>
<comment type="caution">
    <text evidence="1">The sequence shown here is derived from an EMBL/GenBank/DDBJ whole genome shotgun (WGS) entry which is preliminary data.</text>
</comment>
<sequence>MSGCVIAFGEIWQISLSQPAHYYYSILLMKILYTFQEKITPIFVASYTKITIHEFFLKKDLQSFQDFVIM</sequence>
<reference evidence="1 2" key="1">
    <citation type="submission" date="2013-07" db="EMBL/GenBank/DDBJ databases">
        <authorList>
            <person name="Weinstock G."/>
            <person name="Sodergren E."/>
            <person name="Wylie T."/>
            <person name="Fulton L."/>
            <person name="Fulton R."/>
            <person name="Fronick C."/>
            <person name="O'Laughlin M."/>
            <person name="Godfrey J."/>
            <person name="Miner T."/>
            <person name="Herter B."/>
            <person name="Appelbaum E."/>
            <person name="Cordes M."/>
            <person name="Lek S."/>
            <person name="Wollam A."/>
            <person name="Pepin K.H."/>
            <person name="Palsikar V.B."/>
            <person name="Mitreva M."/>
            <person name="Wilson R.K."/>
        </authorList>
    </citation>
    <scope>NUCLEOTIDE SEQUENCE [LARGE SCALE GENOMIC DNA]</scope>
    <source>
        <strain evidence="1 2">ATCC 27760</strain>
    </source>
</reference>
<dbReference type="Proteomes" id="UP000016662">
    <property type="component" value="Unassembled WGS sequence"/>
</dbReference>
<dbReference type="STRING" id="411473.RUMCAL_01311"/>
<protein>
    <submittedName>
        <fullName evidence="1">Uncharacterized protein</fullName>
    </submittedName>
</protein>
<dbReference type="AlphaFoldDB" id="U2MAJ1"/>
<proteinExistence type="predicted"/>